<dbReference type="EMBL" id="JAUTXU010000038">
    <property type="protein sequence ID" value="KAK3717272.1"/>
    <property type="molecule type" value="Genomic_DNA"/>
</dbReference>
<protein>
    <submittedName>
        <fullName evidence="1">Protein required for normal CLN1 and CLN2 G1 cyclin expression</fullName>
    </submittedName>
</protein>
<reference evidence="1" key="1">
    <citation type="submission" date="2023-07" db="EMBL/GenBank/DDBJ databases">
        <title>Black Yeasts Isolated from many extreme environments.</title>
        <authorList>
            <person name="Coleine C."/>
            <person name="Stajich J.E."/>
            <person name="Selbmann L."/>
        </authorList>
    </citation>
    <scope>NUCLEOTIDE SEQUENCE</scope>
    <source>
        <strain evidence="1">CCFEE 5714</strain>
    </source>
</reference>
<keyword evidence="2" id="KW-1185">Reference proteome</keyword>
<sequence length="1229" mass="138402">MATTNGYTNGVNGTHDEPHQLYPRFSDIPAGLDIPVRGEDGDEAVNLDLTELIDETDELCDLLENENAAKNYWITIALAYAKQRKVDIAISILDKGLSAHARGRSEDRLSIMTCLCWLYLDKCRHAPRVKPSQQSQEGDKDDRTKEHFIKAVIPILNEAQKMNPAYPPLAMAQGTLQLLQASMQQAKSAPTSREQSERTILLQQAAMAFDRALGFSGGKNVMALLGKARASFSLGNVQGALQLYQQALDRAPDMLDPDPRIGIGCCLWTLGHKDIAQTAWQRSVELNPDSKIAHALLGLYYLDQSHQYNRTDPEWEPLYKKAMTTHTQTAFKIDGMHALTCANFGDYFLRRKQWVNVERLARRAIEHTDVNAIASDGWCLLALQSHYEGDLSKAADQYNRSDQARGADERGYLPAKFGMAQLRTVMRDFDGAKFRLEKIVERSKSLEAMTLLGVLHAEEVFAAQAAGSKEDKSLETKRAINSLEAVRMAWKDPKRKAQKDAAVLLNLGRLYENDAPEKALSCLKEVEEMQMADISDGDLPEDMGPSEEEEKQARRLLLAPQLLSNIGCFNFQAEKFSEACEYFKTALNASVQQRNTEQLDEEGNAIDDSDALVCTISYNLARTYEAMSMDDQANDVYRSLLVRHPDYIDARTRLAYLSLISNPSEGAEAVKGLLETDPGNMDVRALYGWYVHTAKKRTLALNEDAEQRHYKQTLQSYDKHDLYSLTGMGNLHLAVAREMPRDTDQHKEKRSKMYARAVEFYDKVLTLDPKNAFAAQGMGIAVVEEKRDTAAAIQIFSKVRESVKEASVHVNLGHVFTEVKQYSRAIENYELALVKSREREPGILACLGRVWLVRGRQEKKLDAYKTSLDFSRQALEAAPDNINYRFNIAFVQIQLAQMIISLPEAQKTLVDVEQASQGLDEAIESFGRIAKEPNPPFPRGDIEQRANMGRNTMKRQLASAIERQAEYERNNAERLEEARRKREEEVRKREEEKRLAAEKAEEERRKIREERERIAEEDRQLIQKRMDEEQAREAELWTTDEETGERRKRERKPKEKRQKRKKKSEDSADDDTDAENGKSRPRSGAASATPATGSDAEGGSRRKTKKRKLESRKGRTTGASSKYKSKDIVEESDDEDLEGVAGATASSQPTRDEDRDEDMPETPGADEDGARTPGAMGAEDEDGEERIVSRANQRKKAARILDDDDDEEEGQDQEPEGVAQAGESDHGGD</sequence>
<evidence type="ECO:0000313" key="2">
    <source>
        <dbReference type="Proteomes" id="UP001281147"/>
    </source>
</evidence>
<proteinExistence type="predicted"/>
<evidence type="ECO:0000313" key="1">
    <source>
        <dbReference type="EMBL" id="KAK3717272.1"/>
    </source>
</evidence>
<organism evidence="1 2">
    <name type="scientific">Vermiconidia calcicola</name>
    <dbReference type="NCBI Taxonomy" id="1690605"/>
    <lineage>
        <taxon>Eukaryota</taxon>
        <taxon>Fungi</taxon>
        <taxon>Dikarya</taxon>
        <taxon>Ascomycota</taxon>
        <taxon>Pezizomycotina</taxon>
        <taxon>Dothideomycetes</taxon>
        <taxon>Dothideomycetidae</taxon>
        <taxon>Mycosphaerellales</taxon>
        <taxon>Extremaceae</taxon>
        <taxon>Vermiconidia</taxon>
    </lineage>
</organism>
<name>A0ACC3NJL3_9PEZI</name>
<dbReference type="Proteomes" id="UP001281147">
    <property type="component" value="Unassembled WGS sequence"/>
</dbReference>
<accession>A0ACC3NJL3</accession>
<comment type="caution">
    <text evidence="1">The sequence shown here is derived from an EMBL/GenBank/DDBJ whole genome shotgun (WGS) entry which is preliminary data.</text>
</comment>
<gene>
    <name evidence="1" type="primary">CTR9_1</name>
    <name evidence="1" type="ORF">LTR37_005981</name>
</gene>